<feature type="region of interest" description="Disordered" evidence="1">
    <location>
        <begin position="54"/>
        <end position="73"/>
    </location>
</feature>
<reference evidence="2 3" key="1">
    <citation type="submission" date="2023-08" db="EMBL/GenBank/DDBJ databases">
        <title>A Necator americanus chromosomal reference genome.</title>
        <authorList>
            <person name="Ilik V."/>
            <person name="Petrzelkova K.J."/>
            <person name="Pardy F."/>
            <person name="Fuh T."/>
            <person name="Niatou-Singa F.S."/>
            <person name="Gouil Q."/>
            <person name="Baker L."/>
            <person name="Ritchie M.E."/>
            <person name="Jex A.R."/>
            <person name="Gazzola D."/>
            <person name="Li H."/>
            <person name="Toshio Fujiwara R."/>
            <person name="Zhan B."/>
            <person name="Aroian R.V."/>
            <person name="Pafco B."/>
            <person name="Schwarz E.M."/>
        </authorList>
    </citation>
    <scope>NUCLEOTIDE SEQUENCE [LARGE SCALE GENOMIC DNA]</scope>
    <source>
        <strain evidence="2 3">Aroian</strain>
        <tissue evidence="2">Whole animal</tissue>
    </source>
</reference>
<dbReference type="EMBL" id="JAVFWL010000005">
    <property type="protein sequence ID" value="KAK6758446.1"/>
    <property type="molecule type" value="Genomic_DNA"/>
</dbReference>
<comment type="caution">
    <text evidence="2">The sequence shown here is derived from an EMBL/GenBank/DDBJ whole genome shotgun (WGS) entry which is preliminary data.</text>
</comment>
<keyword evidence="3" id="KW-1185">Reference proteome</keyword>
<name>A0ABR1E8U4_NECAM</name>
<sequence length="73" mass="8064">MNRKDECIAVANELTPYQDLRGFDLRGQMEGASLLLTISRTTLTIGGPLTSRFCGHQGSEEAEDVETFSQNKD</sequence>
<evidence type="ECO:0000313" key="2">
    <source>
        <dbReference type="EMBL" id="KAK6758446.1"/>
    </source>
</evidence>
<accession>A0ABR1E8U4</accession>
<evidence type="ECO:0000256" key="1">
    <source>
        <dbReference type="SAM" id="MobiDB-lite"/>
    </source>
</evidence>
<dbReference type="Proteomes" id="UP001303046">
    <property type="component" value="Unassembled WGS sequence"/>
</dbReference>
<gene>
    <name evidence="2" type="primary">Necator_chrV.g20748</name>
    <name evidence="2" type="ORF">RB195_015955</name>
</gene>
<evidence type="ECO:0000313" key="3">
    <source>
        <dbReference type="Proteomes" id="UP001303046"/>
    </source>
</evidence>
<protein>
    <submittedName>
        <fullName evidence="2">Uncharacterized protein</fullName>
    </submittedName>
</protein>
<organism evidence="2 3">
    <name type="scientific">Necator americanus</name>
    <name type="common">Human hookworm</name>
    <dbReference type="NCBI Taxonomy" id="51031"/>
    <lineage>
        <taxon>Eukaryota</taxon>
        <taxon>Metazoa</taxon>
        <taxon>Ecdysozoa</taxon>
        <taxon>Nematoda</taxon>
        <taxon>Chromadorea</taxon>
        <taxon>Rhabditida</taxon>
        <taxon>Rhabditina</taxon>
        <taxon>Rhabditomorpha</taxon>
        <taxon>Strongyloidea</taxon>
        <taxon>Ancylostomatidae</taxon>
        <taxon>Bunostominae</taxon>
        <taxon>Necator</taxon>
    </lineage>
</organism>
<proteinExistence type="predicted"/>